<reference evidence="2" key="1">
    <citation type="journal article" date="2020" name="mSystems">
        <title>Genome- and Community-Level Interaction Insights into Carbon Utilization and Element Cycling Functions of Hydrothermarchaeota in Hydrothermal Sediment.</title>
        <authorList>
            <person name="Zhou Z."/>
            <person name="Liu Y."/>
            <person name="Xu W."/>
            <person name="Pan J."/>
            <person name="Luo Z.H."/>
            <person name="Li M."/>
        </authorList>
    </citation>
    <scope>NUCLEOTIDE SEQUENCE [LARGE SCALE GENOMIC DNA]</scope>
    <source>
        <strain evidence="2">SpSt-339</strain>
    </source>
</reference>
<sequence length="543" mass="62101">MRRYGTCWAASAAKRFGPGGAWLVAGLTLVGAVADVATAQPPRATRVSYTPEQTKGFIEDLTNGFMDDIDRRRFQGIDVGTQTLTPEMRNVRPLIRDFADEVSQLGYDLNDELRRIPTLRNLLTDAYKVSALAASLDKTVQRVNDHQLLATEFQNLDAAWRELAYRLGNVRGINRTITDRIAALNTLNDQISEAINIRPQVNRRDLSEKTYDLANDLRNLIDDVQVELGSRDSQRILVGLNRARSQVVSIARMIEDNTISADTITEEYKQFRALWYPERAKLQEYDNRYFERSLRRISQTDGEIHQLLLLPTKVDNTQLLYLTSALRKDIDEFFDRTSLRLLMTLPQSDRVAGVASEFYGVCEHFIDEVESNAPYDQLVDSFRYIEDAQRNFTYVFRDMQSREALAALANIEQTIEALRSSMQVQTDQFDRRRAADLAASVETTADQLEWAANRWLSRDPQSFRNACLQSIKQMRTQTAQLHQGIIGGASVNQLRVQSEQLYDTWRTVYNYLIKCQTDDRPTLGRLSSKITPALVELRTMITQ</sequence>
<feature type="coiled-coil region" evidence="1">
    <location>
        <begin position="401"/>
        <end position="428"/>
    </location>
</feature>
<evidence type="ECO:0000313" key="2">
    <source>
        <dbReference type="EMBL" id="HEN15021.1"/>
    </source>
</evidence>
<accession>A0A7C2K0B3</accession>
<proteinExistence type="predicted"/>
<evidence type="ECO:0000256" key="1">
    <source>
        <dbReference type="SAM" id="Coils"/>
    </source>
</evidence>
<name>A0A7C2K0B3_9PLAN</name>
<dbReference type="AlphaFoldDB" id="A0A7C2K0B3"/>
<organism evidence="2">
    <name type="scientific">Schlesneria paludicola</name>
    <dbReference type="NCBI Taxonomy" id="360056"/>
    <lineage>
        <taxon>Bacteria</taxon>
        <taxon>Pseudomonadati</taxon>
        <taxon>Planctomycetota</taxon>
        <taxon>Planctomycetia</taxon>
        <taxon>Planctomycetales</taxon>
        <taxon>Planctomycetaceae</taxon>
        <taxon>Schlesneria</taxon>
    </lineage>
</organism>
<keyword evidence="1" id="KW-0175">Coiled coil</keyword>
<comment type="caution">
    <text evidence="2">The sequence shown here is derived from an EMBL/GenBank/DDBJ whole genome shotgun (WGS) entry which is preliminary data.</text>
</comment>
<gene>
    <name evidence="2" type="ORF">ENQ76_06065</name>
</gene>
<dbReference type="EMBL" id="DSOK01000176">
    <property type="protein sequence ID" value="HEN15021.1"/>
    <property type="molecule type" value="Genomic_DNA"/>
</dbReference>
<protein>
    <submittedName>
        <fullName evidence="2">Uncharacterized protein</fullName>
    </submittedName>
</protein>